<gene>
    <name evidence="5" type="ORF">DRI96_06660</name>
</gene>
<dbReference type="SUPFAM" id="SSF52540">
    <property type="entry name" value="P-loop containing nucleoside triphosphate hydrolases"/>
    <property type="match status" value="1"/>
</dbReference>
<accession>A0A662D9I8</accession>
<sequence length="108" mass="12136">KEFSKGMSQRLSIASTLINDPEILLMDEPLSGLDPLGRKIVKEIVLNLKKRGKTVFFSSHILAEVEQISDRIGILHQGELLCVEEVKFILANFPSLEEFFLTKIGINP</sequence>
<dbReference type="Gene3D" id="3.40.50.300">
    <property type="entry name" value="P-loop containing nucleotide triphosphate hydrolases"/>
    <property type="match status" value="1"/>
</dbReference>
<protein>
    <recommendedName>
        <fullName evidence="4">ABC transporter domain-containing protein</fullName>
    </recommendedName>
</protein>
<keyword evidence="1" id="KW-0813">Transport</keyword>
<feature type="non-terminal residue" evidence="5">
    <location>
        <position position="1"/>
    </location>
</feature>
<dbReference type="GO" id="GO:0016887">
    <property type="term" value="F:ATP hydrolysis activity"/>
    <property type="evidence" value="ECO:0007669"/>
    <property type="project" value="InterPro"/>
</dbReference>
<dbReference type="InterPro" id="IPR051782">
    <property type="entry name" value="ABC_Transporter_VariousFunc"/>
</dbReference>
<evidence type="ECO:0000259" key="4">
    <source>
        <dbReference type="Pfam" id="PF00005"/>
    </source>
</evidence>
<proteinExistence type="predicted"/>
<dbReference type="PANTHER" id="PTHR42939:SF1">
    <property type="entry name" value="ABC TRANSPORTER ATP-BINDING PROTEIN ALBC-RELATED"/>
    <property type="match status" value="1"/>
</dbReference>
<dbReference type="PANTHER" id="PTHR42939">
    <property type="entry name" value="ABC TRANSPORTER ATP-BINDING PROTEIN ALBC-RELATED"/>
    <property type="match status" value="1"/>
</dbReference>
<dbReference type="GO" id="GO:0005524">
    <property type="term" value="F:ATP binding"/>
    <property type="evidence" value="ECO:0007669"/>
    <property type="project" value="UniProtKB-KW"/>
</dbReference>
<feature type="domain" description="ABC transporter" evidence="4">
    <location>
        <begin position="2"/>
        <end position="30"/>
    </location>
</feature>
<dbReference type="InterPro" id="IPR003439">
    <property type="entry name" value="ABC_transporter-like_ATP-bd"/>
</dbReference>
<organism evidence="5 6">
    <name type="scientific">Aerophobetes bacterium</name>
    <dbReference type="NCBI Taxonomy" id="2030807"/>
    <lineage>
        <taxon>Bacteria</taxon>
        <taxon>Candidatus Aerophobota</taxon>
    </lineage>
</organism>
<dbReference type="Pfam" id="PF00005">
    <property type="entry name" value="ABC_tran"/>
    <property type="match status" value="1"/>
</dbReference>
<reference evidence="5 6" key="1">
    <citation type="submission" date="2018-06" db="EMBL/GenBank/DDBJ databases">
        <title>Extensive metabolic versatility and redundancy in microbially diverse, dynamic hydrothermal sediments.</title>
        <authorList>
            <person name="Dombrowski N."/>
            <person name="Teske A."/>
            <person name="Baker B.J."/>
        </authorList>
    </citation>
    <scope>NUCLEOTIDE SEQUENCE [LARGE SCALE GENOMIC DNA]</scope>
    <source>
        <strain evidence="5">B19_G9</strain>
    </source>
</reference>
<dbReference type="EMBL" id="QMQB01000271">
    <property type="protein sequence ID" value="RLE11177.1"/>
    <property type="molecule type" value="Genomic_DNA"/>
</dbReference>
<dbReference type="Proteomes" id="UP000267654">
    <property type="component" value="Unassembled WGS sequence"/>
</dbReference>
<evidence type="ECO:0000313" key="5">
    <source>
        <dbReference type="EMBL" id="RLE11177.1"/>
    </source>
</evidence>
<name>A0A662D9I8_UNCAE</name>
<dbReference type="AlphaFoldDB" id="A0A662D9I8"/>
<evidence type="ECO:0000256" key="2">
    <source>
        <dbReference type="ARBA" id="ARBA00022741"/>
    </source>
</evidence>
<evidence type="ECO:0000256" key="1">
    <source>
        <dbReference type="ARBA" id="ARBA00022448"/>
    </source>
</evidence>
<evidence type="ECO:0000256" key="3">
    <source>
        <dbReference type="ARBA" id="ARBA00022840"/>
    </source>
</evidence>
<evidence type="ECO:0000313" key="6">
    <source>
        <dbReference type="Proteomes" id="UP000267654"/>
    </source>
</evidence>
<keyword evidence="2" id="KW-0547">Nucleotide-binding</keyword>
<comment type="caution">
    <text evidence="5">The sequence shown here is derived from an EMBL/GenBank/DDBJ whole genome shotgun (WGS) entry which is preliminary data.</text>
</comment>
<keyword evidence="3" id="KW-0067">ATP-binding</keyword>
<dbReference type="InterPro" id="IPR027417">
    <property type="entry name" value="P-loop_NTPase"/>
</dbReference>